<name>A0A1F6GMG4_9PROT</name>
<evidence type="ECO:0000313" key="2">
    <source>
        <dbReference type="EMBL" id="OGG99292.1"/>
    </source>
</evidence>
<gene>
    <name evidence="2" type="ORF">A2557_02070</name>
</gene>
<keyword evidence="1" id="KW-0472">Membrane</keyword>
<dbReference type="Proteomes" id="UP000177583">
    <property type="component" value="Unassembled WGS sequence"/>
</dbReference>
<accession>A0A1F6GMG4</accession>
<sequence>MEEEKVYNPYTGGYVQLPTAGKVKKELLNRTTQSFREARNTDPELVINVVLILLLQFLLFRFLVG</sequence>
<feature type="transmembrane region" description="Helical" evidence="1">
    <location>
        <begin position="45"/>
        <end position="64"/>
    </location>
</feature>
<reference evidence="2 3" key="1">
    <citation type="journal article" date="2016" name="Nat. Commun.">
        <title>Thousands of microbial genomes shed light on interconnected biogeochemical processes in an aquifer system.</title>
        <authorList>
            <person name="Anantharaman K."/>
            <person name="Brown C.T."/>
            <person name="Hug L.A."/>
            <person name="Sharon I."/>
            <person name="Castelle C.J."/>
            <person name="Probst A.J."/>
            <person name="Thomas B.C."/>
            <person name="Singh A."/>
            <person name="Wilkins M.J."/>
            <person name="Karaoz U."/>
            <person name="Brodie E.L."/>
            <person name="Williams K.H."/>
            <person name="Hubbard S.S."/>
            <person name="Banfield J.F."/>
        </authorList>
    </citation>
    <scope>NUCLEOTIDE SEQUENCE [LARGE SCALE GENOMIC DNA]</scope>
</reference>
<dbReference type="AlphaFoldDB" id="A0A1F6GMG4"/>
<protein>
    <submittedName>
        <fullName evidence="2">Uncharacterized protein</fullName>
    </submittedName>
</protein>
<keyword evidence="1" id="KW-1133">Transmembrane helix</keyword>
<proteinExistence type="predicted"/>
<comment type="caution">
    <text evidence="2">The sequence shown here is derived from an EMBL/GenBank/DDBJ whole genome shotgun (WGS) entry which is preliminary data.</text>
</comment>
<dbReference type="EMBL" id="MFNF01000059">
    <property type="protein sequence ID" value="OGG99292.1"/>
    <property type="molecule type" value="Genomic_DNA"/>
</dbReference>
<evidence type="ECO:0000256" key="1">
    <source>
        <dbReference type="SAM" id="Phobius"/>
    </source>
</evidence>
<evidence type="ECO:0000313" key="3">
    <source>
        <dbReference type="Proteomes" id="UP000177583"/>
    </source>
</evidence>
<keyword evidence="1" id="KW-0812">Transmembrane</keyword>
<organism evidence="2 3">
    <name type="scientific">Candidatus Lambdaproteobacteria bacterium RIFOXYD2_FULL_56_26</name>
    <dbReference type="NCBI Taxonomy" id="1817773"/>
    <lineage>
        <taxon>Bacteria</taxon>
        <taxon>Pseudomonadati</taxon>
        <taxon>Pseudomonadota</taxon>
        <taxon>Candidatus Lambdaproteobacteria</taxon>
    </lineage>
</organism>